<dbReference type="OrthoDB" id="33200at2157"/>
<dbReference type="Proteomes" id="UP000017840">
    <property type="component" value="Unassembled WGS sequence"/>
</dbReference>
<keyword evidence="1" id="KW-0805">Transcription regulation</keyword>
<dbReference type="SUPFAM" id="SSF46785">
    <property type="entry name" value="Winged helix' DNA-binding domain"/>
    <property type="match status" value="1"/>
</dbReference>
<dbReference type="InterPro" id="IPR036390">
    <property type="entry name" value="WH_DNA-bd_sf"/>
</dbReference>
<dbReference type="AlphaFoldDB" id="V4IVK9"/>
<keyword evidence="6" id="KW-1185">Reference proteome</keyword>
<dbReference type="InterPro" id="IPR056526">
    <property type="entry name" value="TRASH_HVO_1752"/>
</dbReference>
<dbReference type="GO" id="GO:0043200">
    <property type="term" value="P:response to amino acid"/>
    <property type="evidence" value="ECO:0007669"/>
    <property type="project" value="TreeGrafter"/>
</dbReference>
<dbReference type="RefSeq" id="WP_023395626.1">
    <property type="nucleotide sequence ID" value="NZ_ASGZ01000061.1"/>
</dbReference>
<dbReference type="eggNOG" id="arCOG01585">
    <property type="taxonomic scope" value="Archaea"/>
</dbReference>
<dbReference type="Pfam" id="PF24273">
    <property type="entry name" value="TRASH_HVO_1752_C"/>
    <property type="match status" value="1"/>
</dbReference>
<evidence type="ECO:0000259" key="4">
    <source>
        <dbReference type="PROSITE" id="PS50956"/>
    </source>
</evidence>
<feature type="domain" description="HTH asnC-type" evidence="4">
    <location>
        <begin position="4"/>
        <end position="67"/>
    </location>
</feature>
<evidence type="ECO:0000313" key="6">
    <source>
        <dbReference type="Proteomes" id="UP000017840"/>
    </source>
</evidence>
<dbReference type="InterPro" id="IPR019888">
    <property type="entry name" value="Tscrpt_reg_AsnC-like"/>
</dbReference>
<dbReference type="PANTHER" id="PTHR30154:SF34">
    <property type="entry name" value="TRANSCRIPTIONAL REGULATOR AZLB"/>
    <property type="match status" value="1"/>
</dbReference>
<dbReference type="EMBL" id="ASGZ01000061">
    <property type="protein sequence ID" value="ESP87237.1"/>
    <property type="molecule type" value="Genomic_DNA"/>
</dbReference>
<dbReference type="Gene3D" id="1.10.10.10">
    <property type="entry name" value="Winged helix-like DNA-binding domain superfamily/Winged helix DNA-binding domain"/>
    <property type="match status" value="1"/>
</dbReference>
<dbReference type="GO" id="GO:0005829">
    <property type="term" value="C:cytosol"/>
    <property type="evidence" value="ECO:0007669"/>
    <property type="project" value="TreeGrafter"/>
</dbReference>
<gene>
    <name evidence="5" type="ORF">K933_15269</name>
</gene>
<comment type="caution">
    <text evidence="5">The sequence shown here is derived from an EMBL/GenBank/DDBJ whole genome shotgun (WGS) entry which is preliminary data.</text>
</comment>
<organism evidence="5 6">
    <name type="scientific">Candidatus Halobonum tyrrellensis G22</name>
    <dbReference type="NCBI Taxonomy" id="1324957"/>
    <lineage>
        <taxon>Archaea</taxon>
        <taxon>Methanobacteriati</taxon>
        <taxon>Methanobacteriota</taxon>
        <taxon>Stenosarchaea group</taxon>
        <taxon>Halobacteria</taxon>
        <taxon>Halobacteriales</taxon>
        <taxon>Haloferacaceae</taxon>
        <taxon>Candidatus Halobonum</taxon>
    </lineage>
</organism>
<evidence type="ECO:0000256" key="2">
    <source>
        <dbReference type="ARBA" id="ARBA00023125"/>
    </source>
</evidence>
<evidence type="ECO:0000256" key="1">
    <source>
        <dbReference type="ARBA" id="ARBA00023015"/>
    </source>
</evidence>
<protein>
    <submittedName>
        <fullName evidence="5">Transcriptional regulator, AsnC family protein</fullName>
    </submittedName>
</protein>
<dbReference type="InterPro" id="IPR011017">
    <property type="entry name" value="TRASH_dom"/>
</dbReference>
<proteinExistence type="predicted"/>
<dbReference type="InterPro" id="IPR011991">
    <property type="entry name" value="ArsR-like_HTH"/>
</dbReference>
<reference evidence="5 6" key="1">
    <citation type="journal article" date="2013" name="Genome Announc.">
        <title>Draft Genome Sequence of 'Candidatus Halobonum tyrrellensis' Strain G22, Isolated from the Hypersaline Waters of Lake Tyrrell, Australia.</title>
        <authorList>
            <person name="Ugalde J.A."/>
            <person name="Narasingarao P."/>
            <person name="Kuo S."/>
            <person name="Podell S."/>
            <person name="Allen E.E."/>
        </authorList>
    </citation>
    <scope>NUCLEOTIDE SEQUENCE [LARGE SCALE GENOMIC DNA]</scope>
    <source>
        <strain evidence="5 6">G22</strain>
    </source>
</reference>
<accession>V4IVK9</accession>
<dbReference type="InterPro" id="IPR000485">
    <property type="entry name" value="AsnC-type_HTH_dom"/>
</dbReference>
<dbReference type="Pfam" id="PF13404">
    <property type="entry name" value="HTH_AsnC-type"/>
    <property type="match status" value="1"/>
</dbReference>
<keyword evidence="3" id="KW-0804">Transcription</keyword>
<sequence length="196" mass="21807">MHDLDGTDMRILRLLAEDGRRPYSEIGDAVDLTPPAVSDRVSRLREAGVIRGFTIDVDRSQLRSGVPVLVRVEPNPDERAAVNERLRDSEAVEHVFTTAEGDITAYGRLPSESAYEWVEETVGVDRLDGYEVDLVADVDWTPSVRGTEFALDCVQCGNTVTSEGTSARVGGELRHFCCPTCETRFEERYEQLEEGV</sequence>
<dbReference type="PROSITE" id="PS50956">
    <property type="entry name" value="HTH_ASNC_2"/>
    <property type="match status" value="1"/>
</dbReference>
<dbReference type="PANTHER" id="PTHR30154">
    <property type="entry name" value="LEUCINE-RESPONSIVE REGULATORY PROTEIN"/>
    <property type="match status" value="1"/>
</dbReference>
<name>V4IVK9_9EURY</name>
<dbReference type="SMART" id="SM00344">
    <property type="entry name" value="HTH_ASNC"/>
    <property type="match status" value="1"/>
</dbReference>
<dbReference type="CDD" id="cd00090">
    <property type="entry name" value="HTH_ARSR"/>
    <property type="match status" value="1"/>
</dbReference>
<dbReference type="InterPro" id="IPR036388">
    <property type="entry name" value="WH-like_DNA-bd_sf"/>
</dbReference>
<keyword evidence="2" id="KW-0238">DNA-binding</keyword>
<evidence type="ECO:0000256" key="3">
    <source>
        <dbReference type="ARBA" id="ARBA00023163"/>
    </source>
</evidence>
<dbReference type="STRING" id="1324957.K933_15269"/>
<dbReference type="PRINTS" id="PR00033">
    <property type="entry name" value="HTHASNC"/>
</dbReference>
<dbReference type="GO" id="GO:0043565">
    <property type="term" value="F:sequence-specific DNA binding"/>
    <property type="evidence" value="ECO:0007669"/>
    <property type="project" value="InterPro"/>
</dbReference>
<evidence type="ECO:0000313" key="5">
    <source>
        <dbReference type="EMBL" id="ESP87237.1"/>
    </source>
</evidence>
<dbReference type="SMART" id="SM00746">
    <property type="entry name" value="TRASH"/>
    <property type="match status" value="1"/>
</dbReference>